<dbReference type="EMBL" id="ML978716">
    <property type="protein sequence ID" value="KAF2088402.1"/>
    <property type="molecule type" value="Genomic_DNA"/>
</dbReference>
<protein>
    <submittedName>
        <fullName evidence="2">Uncharacterized protein</fullName>
    </submittedName>
</protein>
<keyword evidence="1" id="KW-0472">Membrane</keyword>
<name>A0A9P4HX19_9PEZI</name>
<organism evidence="2 3">
    <name type="scientific">Saccharata proteae CBS 121410</name>
    <dbReference type="NCBI Taxonomy" id="1314787"/>
    <lineage>
        <taxon>Eukaryota</taxon>
        <taxon>Fungi</taxon>
        <taxon>Dikarya</taxon>
        <taxon>Ascomycota</taxon>
        <taxon>Pezizomycotina</taxon>
        <taxon>Dothideomycetes</taxon>
        <taxon>Dothideomycetes incertae sedis</taxon>
        <taxon>Botryosphaeriales</taxon>
        <taxon>Saccharataceae</taxon>
        <taxon>Saccharata</taxon>
    </lineage>
</organism>
<reference evidence="2" key="1">
    <citation type="journal article" date="2020" name="Stud. Mycol.">
        <title>101 Dothideomycetes genomes: a test case for predicting lifestyles and emergence of pathogens.</title>
        <authorList>
            <person name="Haridas S."/>
            <person name="Albert R."/>
            <person name="Binder M."/>
            <person name="Bloem J."/>
            <person name="Labutti K."/>
            <person name="Salamov A."/>
            <person name="Andreopoulos B."/>
            <person name="Baker S."/>
            <person name="Barry K."/>
            <person name="Bills G."/>
            <person name="Bluhm B."/>
            <person name="Cannon C."/>
            <person name="Castanera R."/>
            <person name="Culley D."/>
            <person name="Daum C."/>
            <person name="Ezra D."/>
            <person name="Gonzalez J."/>
            <person name="Henrissat B."/>
            <person name="Kuo A."/>
            <person name="Liang C."/>
            <person name="Lipzen A."/>
            <person name="Lutzoni F."/>
            <person name="Magnuson J."/>
            <person name="Mondo S."/>
            <person name="Nolan M."/>
            <person name="Ohm R."/>
            <person name="Pangilinan J."/>
            <person name="Park H.-J."/>
            <person name="Ramirez L."/>
            <person name="Alfaro M."/>
            <person name="Sun H."/>
            <person name="Tritt A."/>
            <person name="Yoshinaga Y."/>
            <person name="Zwiers L.-H."/>
            <person name="Turgeon B."/>
            <person name="Goodwin S."/>
            <person name="Spatafora J."/>
            <person name="Crous P."/>
            <person name="Grigoriev I."/>
        </authorList>
    </citation>
    <scope>NUCLEOTIDE SEQUENCE</scope>
    <source>
        <strain evidence="2">CBS 121410</strain>
    </source>
</reference>
<keyword evidence="1" id="KW-1133">Transmembrane helix</keyword>
<dbReference type="AlphaFoldDB" id="A0A9P4HX19"/>
<proteinExistence type="predicted"/>
<evidence type="ECO:0000256" key="1">
    <source>
        <dbReference type="SAM" id="Phobius"/>
    </source>
</evidence>
<keyword evidence="1" id="KW-0812">Transmembrane</keyword>
<comment type="caution">
    <text evidence="2">The sequence shown here is derived from an EMBL/GenBank/DDBJ whole genome shotgun (WGS) entry which is preliminary data.</text>
</comment>
<dbReference type="Proteomes" id="UP000799776">
    <property type="component" value="Unassembled WGS sequence"/>
</dbReference>
<feature type="transmembrane region" description="Helical" evidence="1">
    <location>
        <begin position="28"/>
        <end position="49"/>
    </location>
</feature>
<gene>
    <name evidence="2" type="ORF">K490DRAFT_55823</name>
</gene>
<evidence type="ECO:0000313" key="2">
    <source>
        <dbReference type="EMBL" id="KAF2088402.1"/>
    </source>
</evidence>
<accession>A0A9P4HX19</accession>
<feature type="transmembrane region" description="Helical" evidence="1">
    <location>
        <begin position="61"/>
        <end position="81"/>
    </location>
</feature>
<evidence type="ECO:0000313" key="3">
    <source>
        <dbReference type="Proteomes" id="UP000799776"/>
    </source>
</evidence>
<keyword evidence="3" id="KW-1185">Reference proteome</keyword>
<sequence length="111" mass="12276">MYSRIVRVTTLKAEYETTLALSIERVTFSFTFSGSFFIFGLVFINLLAYSYGISAQLMCSSCGTIFGLVFVNLLAIFGLVFVDLLAIFGSVFVDLLTIFSSCVARNFNLSN</sequence>